<dbReference type="Pfam" id="PF10683">
    <property type="entry name" value="DBD_Tnp_Hermes"/>
    <property type="match status" value="1"/>
</dbReference>
<dbReference type="InterPro" id="IPR018473">
    <property type="entry name" value="Hermes_transposase_DNA-db"/>
</dbReference>
<dbReference type="AlphaFoldDB" id="A0A814GN10"/>
<name>A0A814GN10_9BILA</name>
<dbReference type="EMBL" id="CAJNOL010000398">
    <property type="protein sequence ID" value="CAF1046777.1"/>
    <property type="molecule type" value="Genomic_DNA"/>
</dbReference>
<protein>
    <recommendedName>
        <fullName evidence="1">Hermes trasposase DNA-binding domain-containing protein</fullName>
    </recommendedName>
</protein>
<reference evidence="2" key="1">
    <citation type="submission" date="2021-02" db="EMBL/GenBank/DDBJ databases">
        <authorList>
            <person name="Nowell W R."/>
        </authorList>
    </citation>
    <scope>NUCLEOTIDE SEQUENCE</scope>
</reference>
<evidence type="ECO:0000313" key="6">
    <source>
        <dbReference type="Proteomes" id="UP000663870"/>
    </source>
</evidence>
<evidence type="ECO:0000259" key="1">
    <source>
        <dbReference type="Pfam" id="PF10683"/>
    </source>
</evidence>
<dbReference type="SUPFAM" id="SSF140996">
    <property type="entry name" value="Hermes dimerisation domain"/>
    <property type="match status" value="1"/>
</dbReference>
<keyword evidence="6" id="KW-1185">Reference proteome</keyword>
<dbReference type="Gene3D" id="1.10.10.1070">
    <property type="entry name" value="Zinc finger, BED domain-containing"/>
    <property type="match status" value="1"/>
</dbReference>
<comment type="caution">
    <text evidence="2">The sequence shown here is derived from an EMBL/GenBank/DDBJ whole genome shotgun (WGS) entry which is preliminary data.</text>
</comment>
<dbReference type="Proteomes" id="UP000663836">
    <property type="component" value="Unassembled WGS sequence"/>
</dbReference>
<proteinExistence type="predicted"/>
<accession>A0A814GN10</accession>
<sequence>MCCDACKGLLLHSSLNDTNNLRTHVKSCPKKEKSSFAYQKTVHDFYSPLKSSPIPREIKFSVTEACTEFCALDARAFDVMRGDGFKNLAKTLFDADRATSTSSIEITDLLPHPTYFMNKFISK</sequence>
<dbReference type="Proteomes" id="UP000663870">
    <property type="component" value="Unassembled WGS sequence"/>
</dbReference>
<dbReference type="Proteomes" id="UP000663864">
    <property type="component" value="Unassembled WGS sequence"/>
</dbReference>
<dbReference type="EMBL" id="CAJOBD010001220">
    <property type="protein sequence ID" value="CAF3775151.1"/>
    <property type="molecule type" value="Genomic_DNA"/>
</dbReference>
<evidence type="ECO:0000313" key="2">
    <source>
        <dbReference type="EMBL" id="CAF0998527.1"/>
    </source>
</evidence>
<evidence type="ECO:0000313" key="5">
    <source>
        <dbReference type="Proteomes" id="UP000663864"/>
    </source>
</evidence>
<dbReference type="EMBL" id="CAJNOT010000487">
    <property type="protein sequence ID" value="CAF0998527.1"/>
    <property type="molecule type" value="Genomic_DNA"/>
</dbReference>
<feature type="domain" description="Hermes trasposase DNA-binding" evidence="1">
    <location>
        <begin position="61"/>
        <end position="114"/>
    </location>
</feature>
<evidence type="ECO:0000313" key="3">
    <source>
        <dbReference type="EMBL" id="CAF1046777.1"/>
    </source>
</evidence>
<evidence type="ECO:0000313" key="4">
    <source>
        <dbReference type="EMBL" id="CAF3775151.1"/>
    </source>
</evidence>
<organism evidence="2 5">
    <name type="scientific">Rotaria sordida</name>
    <dbReference type="NCBI Taxonomy" id="392033"/>
    <lineage>
        <taxon>Eukaryota</taxon>
        <taxon>Metazoa</taxon>
        <taxon>Spiralia</taxon>
        <taxon>Gnathifera</taxon>
        <taxon>Rotifera</taxon>
        <taxon>Eurotatoria</taxon>
        <taxon>Bdelloidea</taxon>
        <taxon>Philodinida</taxon>
        <taxon>Philodinidae</taxon>
        <taxon>Rotaria</taxon>
    </lineage>
</organism>
<gene>
    <name evidence="4" type="ORF">JBS370_LOCUS13913</name>
    <name evidence="3" type="ORF">JXQ802_LOCUS16438</name>
    <name evidence="2" type="ORF">ZHD862_LOCUS12401</name>
</gene>